<comment type="similarity">
    <text evidence="1 7">Belongs to the DNA polymerase type-B family.</text>
</comment>
<dbReference type="SUPFAM" id="SSF56672">
    <property type="entry name" value="DNA/RNA polymerases"/>
    <property type="match status" value="1"/>
</dbReference>
<dbReference type="PANTHER" id="PTHR10322:SF23">
    <property type="entry name" value="DNA POLYMERASE DELTA CATALYTIC SUBUNIT"/>
    <property type="match status" value="1"/>
</dbReference>
<dbReference type="Proteomes" id="UP000092401">
    <property type="component" value="Unassembled WGS sequence"/>
</dbReference>
<dbReference type="PATRIC" id="fig|1706438.3.peg.952"/>
<dbReference type="InterPro" id="IPR036397">
    <property type="entry name" value="RNaseH_sf"/>
</dbReference>
<evidence type="ECO:0000259" key="9">
    <source>
        <dbReference type="Pfam" id="PF03104"/>
    </source>
</evidence>
<dbReference type="Pfam" id="PF03104">
    <property type="entry name" value="DNA_pol_B_exo1"/>
    <property type="match status" value="1"/>
</dbReference>
<dbReference type="InterPro" id="IPR043502">
    <property type="entry name" value="DNA/RNA_pol_sf"/>
</dbReference>
<keyword evidence="5 7" id="KW-0238">DNA-binding</keyword>
<dbReference type="InterPro" id="IPR050240">
    <property type="entry name" value="DNA_pol_type-B"/>
</dbReference>
<reference evidence="13 14" key="1">
    <citation type="journal article" date="2016" name="ISME J.">
        <title>Chasing the elusive Euryarchaeota class WSA2: genomes reveal a uniquely fastidious methyl-reducing methanogen.</title>
        <authorList>
            <person name="Nobu M.K."/>
            <person name="Narihiro T."/>
            <person name="Kuroda K."/>
            <person name="Mei R."/>
            <person name="Liu W.T."/>
        </authorList>
    </citation>
    <scope>NUCLEOTIDE SEQUENCE [LARGE SCALE GENOMIC DNA]</scope>
    <source>
        <strain evidence="10">B03fssc0709_Meth_Bin005</strain>
        <strain evidence="11">B15fssc0709_Meth_Bin003</strain>
        <strain evidence="12">BMIXfssc0709_Meth_Bin006</strain>
    </source>
</reference>
<dbReference type="PROSITE" id="PS00116">
    <property type="entry name" value="DNA_POLYMERASE_B"/>
    <property type="match status" value="1"/>
</dbReference>
<dbReference type="GO" id="GO:0006261">
    <property type="term" value="P:DNA-templated DNA replication"/>
    <property type="evidence" value="ECO:0007669"/>
    <property type="project" value="TreeGrafter"/>
</dbReference>
<comment type="catalytic activity">
    <reaction evidence="6 7">
        <text>DNA(n) + a 2'-deoxyribonucleoside 5'-triphosphate = DNA(n+1) + diphosphate</text>
        <dbReference type="Rhea" id="RHEA:22508"/>
        <dbReference type="Rhea" id="RHEA-COMP:17339"/>
        <dbReference type="Rhea" id="RHEA-COMP:17340"/>
        <dbReference type="ChEBI" id="CHEBI:33019"/>
        <dbReference type="ChEBI" id="CHEBI:61560"/>
        <dbReference type="ChEBI" id="CHEBI:173112"/>
        <dbReference type="EC" id="2.7.7.7"/>
    </reaction>
</comment>
<organism evidence="11 13">
    <name type="scientific">Candidatus Methanofastidiosum methylothiophilum</name>
    <dbReference type="NCBI Taxonomy" id="1705564"/>
    <lineage>
        <taxon>Archaea</taxon>
        <taxon>Methanobacteriati</taxon>
        <taxon>Methanobacteriota</taxon>
        <taxon>Stenosarchaea group</taxon>
        <taxon>Candidatus Methanofastidiosia</taxon>
        <taxon>Candidatus Methanofastidiosales</taxon>
        <taxon>Candidatus Methanofastidiosaceae</taxon>
        <taxon>Candidatus Methanofastidiosum</taxon>
    </lineage>
</organism>
<feature type="domain" description="DNA-directed DNA polymerase family B multifunctional" evidence="8">
    <location>
        <begin position="371"/>
        <end position="761"/>
    </location>
</feature>
<accession>A0A150IZ15</accession>
<accession>A0A150IKG2</accession>
<evidence type="ECO:0000256" key="1">
    <source>
        <dbReference type="ARBA" id="ARBA00005755"/>
    </source>
</evidence>
<accession>A0A150IRQ8</accession>
<dbReference type="InterPro" id="IPR006133">
    <property type="entry name" value="DNA-dir_DNA_pol_B_exonuc"/>
</dbReference>
<dbReference type="PRINTS" id="PR00106">
    <property type="entry name" value="DNAPOLB"/>
</dbReference>
<evidence type="ECO:0000256" key="2">
    <source>
        <dbReference type="ARBA" id="ARBA00022679"/>
    </source>
</evidence>
<dbReference type="EMBL" id="LNJC01000017">
    <property type="protein sequence ID" value="KYC50219.1"/>
    <property type="molecule type" value="Genomic_DNA"/>
</dbReference>
<evidence type="ECO:0000256" key="4">
    <source>
        <dbReference type="ARBA" id="ARBA00022932"/>
    </source>
</evidence>
<dbReference type="SMART" id="SM00486">
    <property type="entry name" value="POLBc"/>
    <property type="match status" value="1"/>
</dbReference>
<evidence type="ECO:0000256" key="5">
    <source>
        <dbReference type="ARBA" id="ARBA00023125"/>
    </source>
</evidence>
<name>A0A150IRQ8_9EURY</name>
<dbReference type="Pfam" id="PF00136">
    <property type="entry name" value="DNA_pol_B"/>
    <property type="match status" value="1"/>
</dbReference>
<feature type="domain" description="DNA-directed DNA polymerase family B exonuclease" evidence="9">
    <location>
        <begin position="108"/>
        <end position="298"/>
    </location>
</feature>
<dbReference type="EMBL" id="LNGF01000020">
    <property type="protein sequence ID" value="KYC47602.1"/>
    <property type="molecule type" value="Genomic_DNA"/>
</dbReference>
<dbReference type="InterPro" id="IPR042087">
    <property type="entry name" value="DNA_pol_B_thumb"/>
</dbReference>
<evidence type="ECO:0000313" key="14">
    <source>
        <dbReference type="Proteomes" id="UP000092401"/>
    </source>
</evidence>
<dbReference type="Gene3D" id="3.90.1600.10">
    <property type="entry name" value="Palm domain of DNA polymerase"/>
    <property type="match status" value="1"/>
</dbReference>
<keyword evidence="4 7" id="KW-0239">DNA-directed DNA polymerase</keyword>
<dbReference type="InterPro" id="IPR023211">
    <property type="entry name" value="DNA_pol_palm_dom_sf"/>
</dbReference>
<dbReference type="InterPro" id="IPR012337">
    <property type="entry name" value="RNaseH-like_sf"/>
</dbReference>
<dbReference type="GO" id="GO:0003887">
    <property type="term" value="F:DNA-directed DNA polymerase activity"/>
    <property type="evidence" value="ECO:0007669"/>
    <property type="project" value="UniProtKB-KW"/>
</dbReference>
<protein>
    <recommendedName>
        <fullName evidence="7">DNA polymerase</fullName>
        <ecNumber evidence="7">2.7.7.7</ecNumber>
    </recommendedName>
</protein>
<dbReference type="GO" id="GO:0003677">
    <property type="term" value="F:DNA binding"/>
    <property type="evidence" value="ECO:0007669"/>
    <property type="project" value="UniProtKB-KW"/>
</dbReference>
<dbReference type="AlphaFoldDB" id="A0A150IRQ8"/>
<evidence type="ECO:0000259" key="8">
    <source>
        <dbReference type="Pfam" id="PF00136"/>
    </source>
</evidence>
<evidence type="ECO:0000256" key="6">
    <source>
        <dbReference type="ARBA" id="ARBA00049244"/>
    </source>
</evidence>
<dbReference type="SUPFAM" id="SSF53098">
    <property type="entry name" value="Ribonuclease H-like"/>
    <property type="match status" value="1"/>
</dbReference>
<dbReference type="PATRIC" id="fig|1706437.3.peg.1020"/>
<dbReference type="InterPro" id="IPR006172">
    <property type="entry name" value="DNA-dir_DNA_pol_B"/>
</dbReference>
<dbReference type="InterPro" id="IPR006134">
    <property type="entry name" value="DNA-dir_DNA_pol_B_multi_dom"/>
</dbReference>
<evidence type="ECO:0000313" key="10">
    <source>
        <dbReference type="EMBL" id="KYC45530.1"/>
    </source>
</evidence>
<evidence type="ECO:0000256" key="3">
    <source>
        <dbReference type="ARBA" id="ARBA00022695"/>
    </source>
</evidence>
<keyword evidence="3 7" id="KW-0548">Nucleotidyltransferase</keyword>
<dbReference type="InterPro" id="IPR017964">
    <property type="entry name" value="DNA-dir_DNA_pol_B_CS"/>
</dbReference>
<keyword evidence="7" id="KW-0235">DNA replication</keyword>
<evidence type="ECO:0000256" key="7">
    <source>
        <dbReference type="RuleBase" id="RU000442"/>
    </source>
</evidence>
<dbReference type="Gene3D" id="1.10.132.60">
    <property type="entry name" value="DNA polymerase family B, C-terminal domain"/>
    <property type="match status" value="1"/>
</dbReference>
<dbReference type="NCBIfam" id="TIGR00592">
    <property type="entry name" value="pol2"/>
    <property type="match status" value="1"/>
</dbReference>
<dbReference type="PATRIC" id="fig|1706436.3.peg.764"/>
<dbReference type="Proteomes" id="UP000092403">
    <property type="component" value="Unassembled WGS sequence"/>
</dbReference>
<dbReference type="Gene3D" id="3.30.342.10">
    <property type="entry name" value="DNA Polymerase, chain B, domain 1"/>
    <property type="match status" value="1"/>
</dbReference>
<dbReference type="EMBL" id="LNGE01000016">
    <property type="protein sequence ID" value="KYC45530.1"/>
    <property type="molecule type" value="Genomic_DNA"/>
</dbReference>
<sequence length="784" mass="90540">MFVLDSDYKTFNEKAYVRLILKNDSKIGAFYKDFEPYIWAVCDQREIESKKELIEGISKESHGKFLTIKKCIIEERYIFGNKVPVLKVIFNHPSDVPNLRKEIEDITDIYEYDIPFARRFLIDKNLIPAIHYNFEIEKGGEIPIIKNFQIEGNLNLSLKVLAFDIEVYCKAKPDAQNDPIIMVGISTNDFDKVITYKNVTADYIEVVDNEILMLKKFFDILLEYNPDIIYTYNGDTFDFPYIYERAKKLKITHPILEDIRIDRRGINDSSKIPGMVHIDLYPLSRKLLSLNKYTLENVYLNFLGKEKSKIQLAEMDQFWEEGTQEGLLKVALYNKEDAIAAKEIGAAIGPLEIELSRIVGQNIFDMSRMASSNMVEYLLMKRAFEEKTIVPNKPKGSEYLERSSETYEGGFVLDPKKGLHEHIAVFDFRSLYPSIIIAHNIDPNTIGCDCCDNTSPEGVNFCLNKKGFIPEILKELIERRVQIKKKLKEASDKNEKTIYQSQQWALKILANSFYGYMGYPRSRWYSKEAASSIASWGREYIHKAIKIAEEMGLNVLYGDTDSLFVGLGSEDMEKSKYFRDKVNSILPDFMELEFQGYYRRGFFVSKKRYAIIDKENNITTKGLEVVRRDWADIAKKTQEEVLRTILEGKGPEKAAEIVRKITQELIEGKTPLDSLIIYTQLTMPLSSYKQIGPHVIVAQRMKEKGEEVKAGSMISFIVKSGDGMVRDRSFDVESFKNAGYKYDADYYIDNQVLPAVMRILKGFGYTEENLKYSKNKQMTLGDFF</sequence>
<dbReference type="EC" id="2.7.7.7" evidence="7"/>
<evidence type="ECO:0000313" key="13">
    <source>
        <dbReference type="Proteomes" id="UP000091929"/>
    </source>
</evidence>
<dbReference type="Gene3D" id="3.30.420.10">
    <property type="entry name" value="Ribonuclease H-like superfamily/Ribonuclease H"/>
    <property type="match status" value="1"/>
</dbReference>
<dbReference type="GO" id="GO:0000166">
    <property type="term" value="F:nucleotide binding"/>
    <property type="evidence" value="ECO:0007669"/>
    <property type="project" value="InterPro"/>
</dbReference>
<evidence type="ECO:0000313" key="11">
    <source>
        <dbReference type="EMBL" id="KYC47602.1"/>
    </source>
</evidence>
<dbReference type="Proteomes" id="UP000091929">
    <property type="component" value="Unassembled WGS sequence"/>
</dbReference>
<evidence type="ECO:0000313" key="12">
    <source>
        <dbReference type="EMBL" id="KYC50219.1"/>
    </source>
</evidence>
<dbReference type="PANTHER" id="PTHR10322">
    <property type="entry name" value="DNA POLYMERASE CATALYTIC SUBUNIT"/>
    <property type="match status" value="1"/>
</dbReference>
<proteinExistence type="inferred from homology"/>
<dbReference type="Gene3D" id="1.10.287.690">
    <property type="entry name" value="Helix hairpin bin"/>
    <property type="match status" value="1"/>
</dbReference>
<comment type="caution">
    <text evidence="11">The sequence shown here is derived from an EMBL/GenBank/DDBJ whole genome shotgun (WGS) entry which is preliminary data.</text>
</comment>
<keyword evidence="2 7" id="KW-0808">Transferase</keyword>
<gene>
    <name evidence="11" type="primary">pol</name>
    <name evidence="10" type="ORF">APG10_00755</name>
    <name evidence="11" type="ORF">APG11_01008</name>
    <name evidence="12" type="ORF">APG12_00941</name>
</gene>